<evidence type="ECO:0000313" key="2">
    <source>
        <dbReference type="EnsemblPlants" id="TraesCS7A02G123700.1"/>
    </source>
</evidence>
<dbReference type="Gramene" id="TraesCAD_scaffold_060040_01G000200.1">
    <property type="protein sequence ID" value="TraesCAD_scaffold_060040_01G000200.1"/>
    <property type="gene ID" value="TraesCAD_scaffold_060040_01G000200"/>
</dbReference>
<dbReference type="Gramene" id="TraesCS7A02G123700.1">
    <property type="protein sequence ID" value="TraesCS7A02G123700.1"/>
    <property type="gene ID" value="TraesCS7A02G123700"/>
</dbReference>
<dbReference type="STRING" id="4565.A0A3B6RDQ3"/>
<name>A0A3B6RDQ3_WHEAT</name>
<sequence>MADGSKDTSRRRNLADKLTEDLLIEILSRVPYRSLCRFKCVSKRWRGIISHPDNRKVLPQYHLQELAGFLYKRQHPVTGYFLGRHFAHVSAGGRPRIRPSLPFLPDCHQFHLLDSCNGLHLCRRFETADSWEFDYVVCNPARLLWQLADSSPGFRPGRLLALPCVPLPGAPNRWDYDSQVWVLKHSVRYMHLFGEKYAHHGSQYHIVALHPQRNMIFLAYGHDKKLMSYDIDSGKVQFSQDLGHDSVQPYLPYVPLYSEELADWQ</sequence>
<dbReference type="Proteomes" id="UP000019116">
    <property type="component" value="Chromosome 7A"/>
</dbReference>
<reference evidence="2" key="1">
    <citation type="submission" date="2018-08" db="EMBL/GenBank/DDBJ databases">
        <authorList>
            <person name="Rossello M."/>
        </authorList>
    </citation>
    <scope>NUCLEOTIDE SEQUENCE [LARGE SCALE GENOMIC DNA]</scope>
    <source>
        <strain evidence="2">cv. Chinese Spring</strain>
    </source>
</reference>
<dbReference type="Gramene" id="TraesCS7A03G0293200.1">
    <property type="protein sequence ID" value="TraesCS7A03G0293200.1.CDS"/>
    <property type="gene ID" value="TraesCS7A03G0293200"/>
</dbReference>
<accession>A0A3B6RDQ3</accession>
<dbReference type="Gene3D" id="1.20.1280.50">
    <property type="match status" value="1"/>
</dbReference>
<dbReference type="Gramene" id="TraesRN7A0100258800.1">
    <property type="protein sequence ID" value="TraesRN7A0100258800.1"/>
    <property type="gene ID" value="TraesRN7A0100258800"/>
</dbReference>
<reference evidence="2" key="2">
    <citation type="submission" date="2018-10" db="UniProtKB">
        <authorList>
            <consortium name="EnsemblPlants"/>
        </authorList>
    </citation>
    <scope>IDENTIFICATION</scope>
</reference>
<dbReference type="SMART" id="SM00256">
    <property type="entry name" value="FBOX"/>
    <property type="match status" value="1"/>
</dbReference>
<dbReference type="InterPro" id="IPR036047">
    <property type="entry name" value="F-box-like_dom_sf"/>
</dbReference>
<dbReference type="CDD" id="cd22157">
    <property type="entry name" value="F-box_AtFBW1-like"/>
    <property type="match status" value="1"/>
</dbReference>
<keyword evidence="3" id="KW-1185">Reference proteome</keyword>
<dbReference type="OrthoDB" id="581708at2759"/>
<proteinExistence type="predicted"/>
<dbReference type="AlphaFoldDB" id="A0A3B6RDQ3"/>
<feature type="domain" description="F-box" evidence="1">
    <location>
        <begin position="18"/>
        <end position="58"/>
    </location>
</feature>
<dbReference type="SUPFAM" id="SSF81383">
    <property type="entry name" value="F-box domain"/>
    <property type="match status" value="1"/>
</dbReference>
<evidence type="ECO:0000313" key="3">
    <source>
        <dbReference type="Proteomes" id="UP000019116"/>
    </source>
</evidence>
<dbReference type="PANTHER" id="PTHR35546">
    <property type="entry name" value="F-BOX PROTEIN INTERACTION DOMAIN PROTEIN-RELATED"/>
    <property type="match status" value="1"/>
</dbReference>
<dbReference type="Pfam" id="PF00646">
    <property type="entry name" value="F-box"/>
    <property type="match status" value="1"/>
</dbReference>
<dbReference type="OMA" id="EKYAHHG"/>
<dbReference type="InterPro" id="IPR055290">
    <property type="entry name" value="At3g26010-like"/>
</dbReference>
<protein>
    <recommendedName>
        <fullName evidence="1">F-box domain-containing protein</fullName>
    </recommendedName>
</protein>
<dbReference type="InterPro" id="IPR001810">
    <property type="entry name" value="F-box_dom"/>
</dbReference>
<organism evidence="2">
    <name type="scientific">Triticum aestivum</name>
    <name type="common">Wheat</name>
    <dbReference type="NCBI Taxonomy" id="4565"/>
    <lineage>
        <taxon>Eukaryota</taxon>
        <taxon>Viridiplantae</taxon>
        <taxon>Streptophyta</taxon>
        <taxon>Embryophyta</taxon>
        <taxon>Tracheophyta</taxon>
        <taxon>Spermatophyta</taxon>
        <taxon>Magnoliopsida</taxon>
        <taxon>Liliopsida</taxon>
        <taxon>Poales</taxon>
        <taxon>Poaceae</taxon>
        <taxon>BOP clade</taxon>
        <taxon>Pooideae</taxon>
        <taxon>Triticodae</taxon>
        <taxon>Triticeae</taxon>
        <taxon>Triticinae</taxon>
        <taxon>Triticum</taxon>
    </lineage>
</organism>
<dbReference type="EnsemblPlants" id="TraesCS7A02G123700.1">
    <property type="protein sequence ID" value="TraesCS7A02G123700.1"/>
    <property type="gene ID" value="TraesCS7A02G123700"/>
</dbReference>
<evidence type="ECO:0000259" key="1">
    <source>
        <dbReference type="SMART" id="SM00256"/>
    </source>
</evidence>
<dbReference type="PANTHER" id="PTHR35546:SF50">
    <property type="entry name" value="F-BOX DOMAIN-CONTAINING PROTEIN"/>
    <property type="match status" value="1"/>
</dbReference>